<sequence length="201" mass="23026">MVLSKRIFDLVAAISLSGLLLPVMAVVAIAILLIDGRPVFYVSERMKGPNTGFRLWKFRTMKPDASDSGPSGGNKQWRVTRTGAFLRRTRLDELPQLWNVLRGDISFVGPRPPLRMYVERFPEIYNQVLKSRPGITGLASVYYHAHEEMMLAHCKNAAETDAMYSKNCVPRKARFDLIYQRNQSICFDIEIMLKTVFKKLR</sequence>
<dbReference type="PANTHER" id="PTHR30576:SF0">
    <property type="entry name" value="UNDECAPRENYL-PHOSPHATE N-ACETYLGALACTOSAMINYL 1-PHOSPHATE TRANSFERASE-RELATED"/>
    <property type="match status" value="1"/>
</dbReference>
<dbReference type="EMBL" id="DMVW01000055">
    <property type="protein sequence ID" value="HAR51369.1"/>
    <property type="molecule type" value="Genomic_DNA"/>
</dbReference>
<dbReference type="Proteomes" id="UP000264719">
    <property type="component" value="Unassembled WGS sequence"/>
</dbReference>
<comment type="caution">
    <text evidence="4">The sequence shown here is derived from an EMBL/GenBank/DDBJ whole genome shotgun (WGS) entry which is preliminary data.</text>
</comment>
<feature type="domain" description="Bacterial sugar transferase" evidence="3">
    <location>
        <begin position="5"/>
        <end position="199"/>
    </location>
</feature>
<evidence type="ECO:0000313" key="4">
    <source>
        <dbReference type="EMBL" id="HAR51369.1"/>
    </source>
</evidence>
<keyword evidence="4" id="KW-0808">Transferase</keyword>
<gene>
    <name evidence="4" type="ORF">DCS45_05755</name>
</gene>
<protein>
    <submittedName>
        <fullName evidence="4">Sugar transferase</fullName>
    </submittedName>
</protein>
<dbReference type="RefSeq" id="WP_339851985.1">
    <property type="nucleotide sequence ID" value="NZ_CAXAXR010000002.1"/>
</dbReference>
<evidence type="ECO:0000256" key="2">
    <source>
        <dbReference type="ARBA" id="ARBA00023169"/>
    </source>
</evidence>
<dbReference type="GO" id="GO:0000271">
    <property type="term" value="P:polysaccharide biosynthetic process"/>
    <property type="evidence" value="ECO:0007669"/>
    <property type="project" value="UniProtKB-KW"/>
</dbReference>
<dbReference type="PANTHER" id="PTHR30576">
    <property type="entry name" value="COLANIC BIOSYNTHESIS UDP-GLUCOSE LIPID CARRIER TRANSFERASE"/>
    <property type="match status" value="1"/>
</dbReference>
<dbReference type="InterPro" id="IPR003362">
    <property type="entry name" value="Bact_transf"/>
</dbReference>
<evidence type="ECO:0000259" key="3">
    <source>
        <dbReference type="Pfam" id="PF02397"/>
    </source>
</evidence>
<reference evidence="4 5" key="1">
    <citation type="journal article" date="2018" name="Nat. Biotechnol.">
        <title>A standardized bacterial taxonomy based on genome phylogeny substantially revises the tree of life.</title>
        <authorList>
            <person name="Parks D.H."/>
            <person name="Chuvochina M."/>
            <person name="Waite D.W."/>
            <person name="Rinke C."/>
            <person name="Skarshewski A."/>
            <person name="Chaumeil P.A."/>
            <person name="Hugenholtz P."/>
        </authorList>
    </citation>
    <scope>NUCLEOTIDE SEQUENCE [LARGE SCALE GENOMIC DNA]</scope>
    <source>
        <strain evidence="4">UBA9169</strain>
    </source>
</reference>
<comment type="similarity">
    <text evidence="1">Belongs to the bacterial sugar transferase family.</text>
</comment>
<dbReference type="Pfam" id="PF02397">
    <property type="entry name" value="Bac_transf"/>
    <property type="match status" value="1"/>
</dbReference>
<evidence type="ECO:0000313" key="5">
    <source>
        <dbReference type="Proteomes" id="UP000264719"/>
    </source>
</evidence>
<organism evidence="4 5">
    <name type="scientific">Roseovarius nubinhibens</name>
    <dbReference type="NCBI Taxonomy" id="314263"/>
    <lineage>
        <taxon>Bacteria</taxon>
        <taxon>Pseudomonadati</taxon>
        <taxon>Pseudomonadota</taxon>
        <taxon>Alphaproteobacteria</taxon>
        <taxon>Rhodobacterales</taxon>
        <taxon>Roseobacteraceae</taxon>
        <taxon>Roseovarius</taxon>
    </lineage>
</organism>
<name>A0A348WA07_9RHOB</name>
<keyword evidence="2" id="KW-0270">Exopolysaccharide synthesis</keyword>
<proteinExistence type="inferred from homology"/>
<accession>A0A348WA07</accession>
<dbReference type="AlphaFoldDB" id="A0A348WA07"/>
<evidence type="ECO:0000256" key="1">
    <source>
        <dbReference type="ARBA" id="ARBA00006464"/>
    </source>
</evidence>
<dbReference type="GO" id="GO:0016780">
    <property type="term" value="F:phosphotransferase activity, for other substituted phosphate groups"/>
    <property type="evidence" value="ECO:0007669"/>
    <property type="project" value="TreeGrafter"/>
</dbReference>